<evidence type="ECO:0000256" key="2">
    <source>
        <dbReference type="ARBA" id="ARBA00022803"/>
    </source>
</evidence>
<dbReference type="InterPro" id="IPR011990">
    <property type="entry name" value="TPR-like_helical_dom_sf"/>
</dbReference>
<dbReference type="GO" id="GO:0006355">
    <property type="term" value="P:regulation of DNA-templated transcription"/>
    <property type="evidence" value="ECO:0007669"/>
    <property type="project" value="InterPro"/>
</dbReference>
<keyword evidence="5" id="KW-1185">Reference proteome</keyword>
<evidence type="ECO:0000313" key="5">
    <source>
        <dbReference type="Proteomes" id="UP000887567"/>
    </source>
</evidence>
<dbReference type="PANTHER" id="PTHR14027">
    <property type="entry name" value="RNA POLYMERASE-ASSOCIATED PROTEIN CTR9"/>
    <property type="match status" value="1"/>
</dbReference>
<evidence type="ECO:0000313" key="4">
    <source>
        <dbReference type="EnsemblMetazoa" id="XP_020901191.1"/>
    </source>
</evidence>
<dbReference type="SUPFAM" id="SSF48452">
    <property type="entry name" value="TPR-like"/>
    <property type="match status" value="1"/>
</dbReference>
<proteinExistence type="predicted"/>
<sequence>MGHCFVKLNKLDKARLAFERALELEPRCTGAMIGLAILELNAKKPDSIKLGVQLLSNAYTIDSSNPMVLNHLANHFFFKKDYSKVQHLALHAFHGTEVEAMQAESCYQLARAFHVQVD</sequence>
<dbReference type="EnsemblMetazoa" id="XM_021045532.1">
    <property type="protein sequence ID" value="XP_020901191.1"/>
    <property type="gene ID" value="LOC110239787"/>
</dbReference>
<dbReference type="GO" id="GO:0006368">
    <property type="term" value="P:transcription elongation by RNA polymerase II"/>
    <property type="evidence" value="ECO:0007669"/>
    <property type="project" value="TreeGrafter"/>
</dbReference>
<dbReference type="PROSITE" id="PS50005">
    <property type="entry name" value="TPR"/>
    <property type="match status" value="1"/>
</dbReference>
<protein>
    <recommendedName>
        <fullName evidence="6">RNA polymerase-associated protein CTR9-like protein</fullName>
    </recommendedName>
</protein>
<evidence type="ECO:0000256" key="1">
    <source>
        <dbReference type="ARBA" id="ARBA00022737"/>
    </source>
</evidence>
<dbReference type="GO" id="GO:0016593">
    <property type="term" value="C:Cdc73/Paf1 complex"/>
    <property type="evidence" value="ECO:0007669"/>
    <property type="project" value="TreeGrafter"/>
</dbReference>
<dbReference type="KEGG" id="epa:110239787"/>
<dbReference type="AlphaFoldDB" id="A0A913XAZ1"/>
<dbReference type="Gene3D" id="1.25.40.10">
    <property type="entry name" value="Tetratricopeptide repeat domain"/>
    <property type="match status" value="1"/>
</dbReference>
<evidence type="ECO:0008006" key="6">
    <source>
        <dbReference type="Google" id="ProtNLM"/>
    </source>
</evidence>
<dbReference type="RefSeq" id="XP_020901191.1">
    <property type="nucleotide sequence ID" value="XM_021045532.1"/>
</dbReference>
<organism evidence="4 5">
    <name type="scientific">Exaiptasia diaphana</name>
    <name type="common">Tropical sea anemone</name>
    <name type="synonym">Aiptasia pulchella</name>
    <dbReference type="NCBI Taxonomy" id="2652724"/>
    <lineage>
        <taxon>Eukaryota</taxon>
        <taxon>Metazoa</taxon>
        <taxon>Cnidaria</taxon>
        <taxon>Anthozoa</taxon>
        <taxon>Hexacorallia</taxon>
        <taxon>Actiniaria</taxon>
        <taxon>Aiptasiidae</taxon>
        <taxon>Exaiptasia</taxon>
    </lineage>
</organism>
<dbReference type="PANTHER" id="PTHR14027:SF2">
    <property type="entry name" value="RNA POLYMERASE-ASSOCIATED PROTEIN CTR9 HOMOLOG"/>
    <property type="match status" value="1"/>
</dbReference>
<dbReference type="InterPro" id="IPR019734">
    <property type="entry name" value="TPR_rpt"/>
</dbReference>
<dbReference type="GeneID" id="110239787"/>
<reference evidence="4" key="1">
    <citation type="submission" date="2022-11" db="UniProtKB">
        <authorList>
            <consortium name="EnsemblMetazoa"/>
        </authorList>
    </citation>
    <scope>IDENTIFICATION</scope>
</reference>
<keyword evidence="2 3" id="KW-0802">TPR repeat</keyword>
<keyword evidence="1" id="KW-0677">Repeat</keyword>
<feature type="repeat" description="TPR" evidence="3">
    <location>
        <begin position="1"/>
        <end position="28"/>
    </location>
</feature>
<dbReference type="InterPro" id="IPR031101">
    <property type="entry name" value="Ctr9"/>
</dbReference>
<dbReference type="GO" id="GO:0000993">
    <property type="term" value="F:RNA polymerase II complex binding"/>
    <property type="evidence" value="ECO:0007669"/>
    <property type="project" value="TreeGrafter"/>
</dbReference>
<dbReference type="OrthoDB" id="343875at2759"/>
<dbReference type="PROSITE" id="PS50293">
    <property type="entry name" value="TPR_REGION"/>
    <property type="match status" value="1"/>
</dbReference>
<dbReference type="Proteomes" id="UP000887567">
    <property type="component" value="Unplaced"/>
</dbReference>
<accession>A0A913XAZ1</accession>
<evidence type="ECO:0000256" key="3">
    <source>
        <dbReference type="PROSITE-ProRule" id="PRU00339"/>
    </source>
</evidence>
<name>A0A913XAZ1_EXADI</name>